<feature type="signal peptide" evidence="7">
    <location>
        <begin position="1"/>
        <end position="29"/>
    </location>
</feature>
<organism evidence="8 9">
    <name type="scientific">Arthrobacter mangrovi</name>
    <dbReference type="NCBI Taxonomy" id="2966350"/>
    <lineage>
        <taxon>Bacteria</taxon>
        <taxon>Bacillati</taxon>
        <taxon>Actinomycetota</taxon>
        <taxon>Actinomycetes</taxon>
        <taxon>Micrococcales</taxon>
        <taxon>Micrococcaceae</taxon>
        <taxon>Arthrobacter</taxon>
    </lineage>
</organism>
<dbReference type="SMART" id="SM00641">
    <property type="entry name" value="Glyco_25"/>
    <property type="match status" value="1"/>
</dbReference>
<comment type="catalytic activity">
    <reaction evidence="5">
        <text>Hydrolysis of (1-&gt;4)-beta-linkages between N-acetylmuramic acid and N-acetyl-D-glucosamine residues in a peptidoglycan and between N-acetyl-D-glucosamine residues in chitodextrins.</text>
        <dbReference type="EC" id="3.2.1.17"/>
    </reaction>
</comment>
<evidence type="ECO:0000313" key="8">
    <source>
        <dbReference type="EMBL" id="GLB67936.1"/>
    </source>
</evidence>
<feature type="chain" id="PRO_5046144692" description="Lysozyme" evidence="7">
    <location>
        <begin position="30"/>
        <end position="943"/>
    </location>
</feature>
<evidence type="ECO:0000256" key="6">
    <source>
        <dbReference type="SAM" id="MobiDB-lite"/>
    </source>
</evidence>
<dbReference type="InterPro" id="IPR017853">
    <property type="entry name" value="GH"/>
</dbReference>
<dbReference type="PANTHER" id="PTHR44103:SF1">
    <property type="entry name" value="PROPROTEIN CONVERTASE P"/>
    <property type="match status" value="1"/>
</dbReference>
<keyword evidence="9" id="KW-1185">Reference proteome</keyword>
<evidence type="ECO:0000256" key="5">
    <source>
        <dbReference type="RuleBase" id="RU361176"/>
    </source>
</evidence>
<feature type="region of interest" description="Disordered" evidence="6">
    <location>
        <begin position="31"/>
        <end position="108"/>
    </location>
</feature>
<sequence length="943" mass="100400">MTGSCTRVLTAATVLSVAVGGVLMAPASATESAPQQAVETAPAAQGTAQPTSSALPEPAPEEASPAPATTVPTQPAAPATTAPAEPAPAEPAPAAPATEVPAPAEDTDKATVEDIPLDEMTQAQKLALLEKVQGEHGAEMGKGLEMRREAEAELKTEEGQEKLAETLDVLEIDRTAAVTIAAATDRNHWKPSGVQGMDVSGWQPDVNWQYEWNLGARFAYVKASESTTYTNPSFGNQYTGSYDVGMIRGAYHFAIPNVTSGKAQADYFVNNGGGWSADGRTLPPLLDIEYNPYPTLGNTCYNMSPSQLVNWVRDFSNQIKVRTGRVPAIYTTGSWWNQCLGSSTAFKDHPLHVAHFSYGNITSPYLPAGWKRFDIWQYSESGPFLGDSNLWRGTLTQLKDFAKYPSGVKPATSTVNPVSTTVTSAAPGDLNMDGHADLVSRRTDGYLWFYPGNGSGGYGTPVRIGSGWQVYNKLIGAGTFNGDQYPDLLARHTDGSLWFYAGTGDGKFKARVKVGSSGWNSMTDVVVTGDLNDDGRQDLLAKHTNGTAYLYPGKGTGALGSRSTAGTGWGKFTQLIAMQDFDGDRREDVAATQADGSLWLLRGNGAPTSSGKLFNASQKIGSSGWQAFQQVLGVGDNNRDGKGDILGVYSNKTLRFYAGTGFSEPEGYQRAVAKGDPVWDEFSQMVAPGDYNGDGLADLIGSKPNGQLWFAPGDGKGSYGARIQIGKSGWQAYKHLLALGDYNRDGRNDLAAVDKNGVLWFYAGTGKVGSGSEGLRPRVKIGSSGWTGFSYLEGVGDLNRDGKNDLLAVQPNGNVYLYAGPGTGKSHGPRTLIASGWTGYTGVAPVGDYDGDGTKDVVFRKPDGTIWLRTGLAQRSGSAWLSTERRIGSGWNVYTRVVGTGDFNRDAKADMVGTRSDGSAWFYAGTQFKVSYAVQPGINTDTL</sequence>
<evidence type="ECO:0000256" key="2">
    <source>
        <dbReference type="ARBA" id="ARBA00022729"/>
    </source>
</evidence>
<dbReference type="SUPFAM" id="SSF51445">
    <property type="entry name" value="(Trans)glycosidases"/>
    <property type="match status" value="1"/>
</dbReference>
<dbReference type="Pfam" id="PF13517">
    <property type="entry name" value="FG-GAP_3"/>
    <property type="match status" value="3"/>
</dbReference>
<dbReference type="EC" id="3.2.1.17" evidence="5"/>
<dbReference type="Gene3D" id="2.40.128.340">
    <property type="match status" value="1"/>
</dbReference>
<comment type="caution">
    <text evidence="8">The sequence shown here is derived from an EMBL/GenBank/DDBJ whole genome shotgun (WGS) entry which is preliminary data.</text>
</comment>
<accession>A0ABQ5MVC7</accession>
<dbReference type="Gene3D" id="2.115.10.10">
    <property type="entry name" value="Tachylectin 2"/>
    <property type="match status" value="2"/>
</dbReference>
<dbReference type="RefSeq" id="WP_264796046.1">
    <property type="nucleotide sequence ID" value="NZ_BRVS01000010.1"/>
</dbReference>
<dbReference type="SUPFAM" id="SSF69318">
    <property type="entry name" value="Integrin alpha N-terminal domain"/>
    <property type="match status" value="2"/>
</dbReference>
<dbReference type="PROSITE" id="PS00953">
    <property type="entry name" value="GLYCOSYL_HYDROL_F25_1"/>
    <property type="match status" value="1"/>
</dbReference>
<dbReference type="InterPro" id="IPR013517">
    <property type="entry name" value="FG-GAP"/>
</dbReference>
<dbReference type="Pfam" id="PF01183">
    <property type="entry name" value="Glyco_hydro_25"/>
    <property type="match status" value="1"/>
</dbReference>
<comment type="similarity">
    <text evidence="1 5">Belongs to the glycosyl hydrolase 25 family.</text>
</comment>
<feature type="compositionally biased region" description="Pro residues" evidence="6">
    <location>
        <begin position="85"/>
        <end position="94"/>
    </location>
</feature>
<proteinExistence type="inferred from homology"/>
<dbReference type="Gene3D" id="3.20.20.80">
    <property type="entry name" value="Glycosidases"/>
    <property type="match status" value="1"/>
</dbReference>
<keyword evidence="4 5" id="KW-0326">Glycosidase</keyword>
<dbReference type="Proteomes" id="UP001209654">
    <property type="component" value="Unassembled WGS sequence"/>
</dbReference>
<dbReference type="InterPro" id="IPR002053">
    <property type="entry name" value="Glyco_hydro_25"/>
</dbReference>
<reference evidence="8 9" key="1">
    <citation type="journal article" date="2023" name="Int. J. Syst. Evol. Microbiol.">
        <title>Arthrobacter mangrovi sp. nov., an actinobacterium isolated from the rhizosphere of a mangrove.</title>
        <authorList>
            <person name="Hamada M."/>
            <person name="Saitou S."/>
            <person name="Enomoto N."/>
            <person name="Nanri K."/>
            <person name="Hidaka K."/>
            <person name="Miura T."/>
            <person name="Tamura T."/>
        </authorList>
    </citation>
    <scope>NUCLEOTIDE SEQUENCE [LARGE SCALE GENOMIC DNA]</scope>
    <source>
        <strain evidence="8 9">NBRC 112813</strain>
    </source>
</reference>
<evidence type="ECO:0000256" key="3">
    <source>
        <dbReference type="ARBA" id="ARBA00022801"/>
    </source>
</evidence>
<dbReference type="InterPro" id="IPR008270">
    <property type="entry name" value="Glyco_hydro_25_AS"/>
</dbReference>
<dbReference type="CDD" id="cd06412">
    <property type="entry name" value="GH25_CH-type"/>
    <property type="match status" value="1"/>
</dbReference>
<name>A0ABQ5MVC7_9MICC</name>
<feature type="compositionally biased region" description="Low complexity" evidence="6">
    <location>
        <begin position="95"/>
        <end position="104"/>
    </location>
</feature>
<dbReference type="InterPro" id="IPR018077">
    <property type="entry name" value="Glyco_hydro_fam25_subgr"/>
</dbReference>
<dbReference type="EMBL" id="BRVS01000010">
    <property type="protein sequence ID" value="GLB67936.1"/>
    <property type="molecule type" value="Genomic_DNA"/>
</dbReference>
<keyword evidence="2 7" id="KW-0732">Signal</keyword>
<evidence type="ECO:0000256" key="7">
    <source>
        <dbReference type="SAM" id="SignalP"/>
    </source>
</evidence>
<keyword evidence="3 5" id="KW-0378">Hydrolase</keyword>
<dbReference type="PANTHER" id="PTHR44103">
    <property type="entry name" value="PROPROTEIN CONVERTASE P"/>
    <property type="match status" value="1"/>
</dbReference>
<feature type="compositionally biased region" description="Low complexity" evidence="6">
    <location>
        <begin position="40"/>
        <end position="84"/>
    </location>
</feature>
<gene>
    <name evidence="8" type="ORF">AHIS1636_23770</name>
</gene>
<dbReference type="InterPro" id="IPR028994">
    <property type="entry name" value="Integrin_alpha_N"/>
</dbReference>
<evidence type="ECO:0000256" key="4">
    <source>
        <dbReference type="ARBA" id="ARBA00023295"/>
    </source>
</evidence>
<protein>
    <recommendedName>
        <fullName evidence="5">Lysozyme</fullName>
        <ecNumber evidence="5">3.2.1.17</ecNumber>
    </recommendedName>
</protein>
<evidence type="ECO:0000313" key="9">
    <source>
        <dbReference type="Proteomes" id="UP001209654"/>
    </source>
</evidence>
<dbReference type="PROSITE" id="PS51904">
    <property type="entry name" value="GLYCOSYL_HYDROL_F25_2"/>
    <property type="match status" value="1"/>
</dbReference>
<evidence type="ECO:0000256" key="1">
    <source>
        <dbReference type="ARBA" id="ARBA00010646"/>
    </source>
</evidence>